<organism evidence="1 2">
    <name type="scientific">Bifidobacterium merycicum</name>
    <dbReference type="NCBI Taxonomy" id="78345"/>
    <lineage>
        <taxon>Bacteria</taxon>
        <taxon>Bacillati</taxon>
        <taxon>Actinomycetota</taxon>
        <taxon>Actinomycetes</taxon>
        <taxon>Bifidobacteriales</taxon>
        <taxon>Bifidobacteriaceae</taxon>
        <taxon>Bifidobacterium</taxon>
    </lineage>
</organism>
<dbReference type="OrthoDB" id="70765at2"/>
<accession>A0A087BEG5</accession>
<sequence length="213" mass="23615">MAKPLVEVSITTWRKNRVSAGSEHGRVLLMPGTGYNCDRPLLYWSAQALVEAGWRVDRMNVRNASDDLSVVTPVINDAIDGWVERVRKEGWSGRLMLIGKSLTTLTYPHVARKHGLPFVLLTPVINPADFDPTDQIIPIESTEGDVAYPGPDPLICAGTADPFYDRAKANKLTSHVHEYPDANHSIEVPGHWRRSLDYLKEVTASVAQYAATL</sequence>
<gene>
    <name evidence="1" type="ORF">BMERY_1815</name>
</gene>
<dbReference type="eggNOG" id="COG1073">
    <property type="taxonomic scope" value="Bacteria"/>
</dbReference>
<evidence type="ECO:0008006" key="3">
    <source>
        <dbReference type="Google" id="ProtNLM"/>
    </source>
</evidence>
<dbReference type="RefSeq" id="WP_033523289.1">
    <property type="nucleotide sequence ID" value="NZ_CAMGZS010000010.1"/>
</dbReference>
<dbReference type="Gene3D" id="3.40.50.1820">
    <property type="entry name" value="alpha/beta hydrolase"/>
    <property type="match status" value="1"/>
</dbReference>
<evidence type="ECO:0000313" key="2">
    <source>
        <dbReference type="Proteomes" id="UP000029060"/>
    </source>
</evidence>
<dbReference type="SUPFAM" id="SSF53474">
    <property type="entry name" value="alpha/beta-Hydrolases"/>
    <property type="match status" value="1"/>
</dbReference>
<dbReference type="Proteomes" id="UP000029060">
    <property type="component" value="Unassembled WGS sequence"/>
</dbReference>
<dbReference type="InterPro" id="IPR029058">
    <property type="entry name" value="AB_hydrolase_fold"/>
</dbReference>
<protein>
    <recommendedName>
        <fullName evidence="3">Alpha/beta hydrolase</fullName>
    </recommendedName>
</protein>
<dbReference type="STRING" id="78345.BMERY_1815"/>
<keyword evidence="2" id="KW-1185">Reference proteome</keyword>
<proteinExistence type="predicted"/>
<dbReference type="AlphaFoldDB" id="A0A087BEG5"/>
<reference evidence="1 2" key="1">
    <citation type="submission" date="2014-03" db="EMBL/GenBank/DDBJ databases">
        <title>Genomics of Bifidobacteria.</title>
        <authorList>
            <person name="Ventura M."/>
            <person name="Milani C."/>
            <person name="Lugli G.A."/>
        </authorList>
    </citation>
    <scope>NUCLEOTIDE SEQUENCE [LARGE SCALE GENOMIC DNA]</scope>
    <source>
        <strain evidence="1 2">LMG 11341</strain>
    </source>
</reference>
<name>A0A087BEG5_9BIFI</name>
<comment type="caution">
    <text evidence="1">The sequence shown here is derived from an EMBL/GenBank/DDBJ whole genome shotgun (WGS) entry which is preliminary data.</text>
</comment>
<evidence type="ECO:0000313" key="1">
    <source>
        <dbReference type="EMBL" id="KFI69415.1"/>
    </source>
</evidence>
<dbReference type="EMBL" id="JGZC01000009">
    <property type="protein sequence ID" value="KFI69415.1"/>
    <property type="molecule type" value="Genomic_DNA"/>
</dbReference>